<dbReference type="Proteomes" id="UP000602198">
    <property type="component" value="Unassembled WGS sequence"/>
</dbReference>
<evidence type="ECO:0000313" key="3">
    <source>
        <dbReference type="EMBL" id="MBL1077062.1"/>
    </source>
</evidence>
<dbReference type="RefSeq" id="WP_201949677.1">
    <property type="nucleotide sequence ID" value="NZ_JAERRJ010000008.1"/>
</dbReference>
<name>A0ABS1M8T0_9NOCA</name>
<keyword evidence="2" id="KW-0472">Membrane</keyword>
<keyword evidence="2" id="KW-0812">Transmembrane</keyword>
<evidence type="ECO:0000256" key="1">
    <source>
        <dbReference type="SAM" id="MobiDB-lite"/>
    </source>
</evidence>
<keyword evidence="4" id="KW-1185">Reference proteome</keyword>
<feature type="region of interest" description="Disordered" evidence="1">
    <location>
        <begin position="1"/>
        <end position="21"/>
    </location>
</feature>
<evidence type="ECO:0000313" key="4">
    <source>
        <dbReference type="Proteomes" id="UP000602198"/>
    </source>
</evidence>
<sequence length="331" mass="35737">MKLNVEQSGTPFYDAGKAPPREAAAELASQAVVVGESTAGESPAAPPPDALPDLTIALDRSVNSENGREEFRLMRRIGYDDDSPGGVGPIRVPGDLKNWTTDLTSVPAFLTWLVPKTGAHLPAAILHDGLVLGKNDEREHKGRGYGYIASRDINRDEADRIFRDAMAKTGTGVIRRWMIWAAVTTATMHHGRQVDWSLVRTWHYRIALWGTVLAIVVLGIWCTLDILDCGGVPGVPWIGEDPWEGLLGGFAGAVVIPLALGSTWGTFRVAGWIMGPLFALIVPAIVPIVVIGLAVVGVDQLQKWRPEVAKALAFVFVALALAVFIASWWLA</sequence>
<dbReference type="InterPro" id="IPR010767">
    <property type="entry name" value="Phage_CGC-2007_Cje0229"/>
</dbReference>
<feature type="transmembrane region" description="Helical" evidence="2">
    <location>
        <begin position="246"/>
        <end position="265"/>
    </location>
</feature>
<keyword evidence="2" id="KW-1133">Transmembrane helix</keyword>
<dbReference type="EMBL" id="JAERRJ010000008">
    <property type="protein sequence ID" value="MBL1077062.1"/>
    <property type="molecule type" value="Genomic_DNA"/>
</dbReference>
<protein>
    <submittedName>
        <fullName evidence="3">DUF1353 domain-containing protein</fullName>
    </submittedName>
</protein>
<organism evidence="3 4">
    <name type="scientific">Nocardia acididurans</name>
    <dbReference type="NCBI Taxonomy" id="2802282"/>
    <lineage>
        <taxon>Bacteria</taxon>
        <taxon>Bacillati</taxon>
        <taxon>Actinomycetota</taxon>
        <taxon>Actinomycetes</taxon>
        <taxon>Mycobacteriales</taxon>
        <taxon>Nocardiaceae</taxon>
        <taxon>Nocardia</taxon>
    </lineage>
</organism>
<dbReference type="Pfam" id="PF07087">
    <property type="entry name" value="DUF1353"/>
    <property type="match status" value="1"/>
</dbReference>
<feature type="transmembrane region" description="Helical" evidence="2">
    <location>
        <begin position="308"/>
        <end position="330"/>
    </location>
</feature>
<evidence type="ECO:0000256" key="2">
    <source>
        <dbReference type="SAM" id="Phobius"/>
    </source>
</evidence>
<gene>
    <name evidence="3" type="ORF">JK358_21930</name>
</gene>
<comment type="caution">
    <text evidence="3">The sequence shown here is derived from an EMBL/GenBank/DDBJ whole genome shotgun (WGS) entry which is preliminary data.</text>
</comment>
<reference evidence="3 4" key="1">
    <citation type="submission" date="2021-01" db="EMBL/GenBank/DDBJ databases">
        <title>WGS of actinomycetes isolated from Thailand.</title>
        <authorList>
            <person name="Thawai C."/>
        </authorList>
    </citation>
    <scope>NUCLEOTIDE SEQUENCE [LARGE SCALE GENOMIC DNA]</scope>
    <source>
        <strain evidence="3 4">LPG 2</strain>
    </source>
</reference>
<feature type="compositionally biased region" description="Polar residues" evidence="1">
    <location>
        <begin position="1"/>
        <end position="10"/>
    </location>
</feature>
<feature type="transmembrane region" description="Helical" evidence="2">
    <location>
        <begin position="277"/>
        <end position="296"/>
    </location>
</feature>
<accession>A0ABS1M8T0</accession>
<proteinExistence type="predicted"/>
<feature type="transmembrane region" description="Helical" evidence="2">
    <location>
        <begin position="206"/>
        <end position="226"/>
    </location>
</feature>